<feature type="domain" description="SAF" evidence="3">
    <location>
        <begin position="12"/>
        <end position="83"/>
    </location>
</feature>
<evidence type="ECO:0000313" key="4">
    <source>
        <dbReference type="EMBL" id="THU34141.1"/>
    </source>
</evidence>
<organism evidence="4 5">
    <name type="scientific">Niastella caeni</name>
    <dbReference type="NCBI Taxonomy" id="2569763"/>
    <lineage>
        <taxon>Bacteria</taxon>
        <taxon>Pseudomonadati</taxon>
        <taxon>Bacteroidota</taxon>
        <taxon>Chitinophagia</taxon>
        <taxon>Chitinophagales</taxon>
        <taxon>Chitinophagaceae</taxon>
        <taxon>Niastella</taxon>
    </lineage>
</organism>
<dbReference type="Proteomes" id="UP000306918">
    <property type="component" value="Unassembled WGS sequence"/>
</dbReference>
<evidence type="ECO:0000313" key="5">
    <source>
        <dbReference type="Proteomes" id="UP000306918"/>
    </source>
</evidence>
<keyword evidence="2" id="KW-0456">Lyase</keyword>
<name>A0A4S8HHZ5_9BACT</name>
<dbReference type="InterPro" id="IPR007392">
    <property type="entry name" value="GD_AH_second"/>
</dbReference>
<dbReference type="InterPro" id="IPR044144">
    <property type="entry name" value="SAF_UxaA/GarD"/>
</dbReference>
<proteinExistence type="inferred from homology"/>
<dbReference type="SMART" id="SM00858">
    <property type="entry name" value="SAF"/>
    <property type="match status" value="1"/>
</dbReference>
<dbReference type="InterPro" id="IPR052172">
    <property type="entry name" value="UxaA_altronate/galactarate_dh"/>
</dbReference>
<accession>A0A4S8HHZ5</accession>
<dbReference type="Gene3D" id="2.30.130.110">
    <property type="match status" value="1"/>
</dbReference>
<evidence type="ECO:0000259" key="3">
    <source>
        <dbReference type="SMART" id="SM00858"/>
    </source>
</evidence>
<dbReference type="AlphaFoldDB" id="A0A4S8HHZ5"/>
<dbReference type="Pfam" id="PF08666">
    <property type="entry name" value="SAF"/>
    <property type="match status" value="1"/>
</dbReference>
<reference evidence="4 5" key="1">
    <citation type="submission" date="2019-04" db="EMBL/GenBank/DDBJ databases">
        <title>Niastella caeni sp. nov., isolated from activated sludge.</title>
        <authorList>
            <person name="Sheng M."/>
        </authorList>
    </citation>
    <scope>NUCLEOTIDE SEQUENCE [LARGE SCALE GENOMIC DNA]</scope>
    <source>
        <strain evidence="4 5">HX-2-15</strain>
    </source>
</reference>
<protein>
    <submittedName>
        <fullName evidence="4">Altronate dehydratase</fullName>
    </submittedName>
</protein>
<comment type="similarity">
    <text evidence="1">Belongs to the UxaA family.</text>
</comment>
<evidence type="ECO:0000256" key="1">
    <source>
        <dbReference type="ARBA" id="ARBA00010986"/>
    </source>
</evidence>
<dbReference type="PANTHER" id="PTHR30536:SF5">
    <property type="entry name" value="ALTRONATE DEHYDRATASE"/>
    <property type="match status" value="1"/>
</dbReference>
<comment type="caution">
    <text evidence="4">The sequence shown here is derived from an EMBL/GenBank/DDBJ whole genome shotgun (WGS) entry which is preliminary data.</text>
</comment>
<dbReference type="RefSeq" id="WP_136579757.1">
    <property type="nucleotide sequence ID" value="NZ_STFF01000008.1"/>
</dbReference>
<keyword evidence="5" id="KW-1185">Reference proteome</keyword>
<dbReference type="OrthoDB" id="9804574at2"/>
<evidence type="ECO:0000256" key="2">
    <source>
        <dbReference type="ARBA" id="ARBA00023239"/>
    </source>
</evidence>
<dbReference type="GO" id="GO:0019698">
    <property type="term" value="P:D-galacturonate catabolic process"/>
    <property type="evidence" value="ECO:0007669"/>
    <property type="project" value="TreeGrafter"/>
</dbReference>
<dbReference type="InterPro" id="IPR013974">
    <property type="entry name" value="SAF"/>
</dbReference>
<dbReference type="PANTHER" id="PTHR30536">
    <property type="entry name" value="ALTRONATE/GALACTARATE DEHYDRATASE"/>
    <property type="match status" value="1"/>
</dbReference>
<dbReference type="EMBL" id="STFF01000008">
    <property type="protein sequence ID" value="THU34141.1"/>
    <property type="molecule type" value="Genomic_DNA"/>
</dbReference>
<dbReference type="InterPro" id="IPR048332">
    <property type="entry name" value="GD_AH_C"/>
</dbReference>
<dbReference type="GO" id="GO:0016829">
    <property type="term" value="F:lyase activity"/>
    <property type="evidence" value="ECO:0007669"/>
    <property type="project" value="UniProtKB-KW"/>
</dbReference>
<dbReference type="Pfam" id="PF20629">
    <property type="entry name" value="GD_AH_C"/>
    <property type="match status" value="1"/>
</dbReference>
<gene>
    <name evidence="4" type="ORF">FAM09_24270</name>
</gene>
<sequence length="551" mass="59543">MKKKVLKVHEDDNVVVALTNLSKNETVSLNGQEFTLQEDITAKHKFVAEDLQAGDSIIMYGVLVGKAQSPIKKGGLISTANVKHAANDFEIRAQRNTEWKKPDVTKFTGRTFMGYHRPNGEVGTANYWLVIPMVFCENRNLDVLQESLVRDLGYGRNRKYRYQAQQLIQLYQTGKSVEEILKADLQAEADLEESKRLFPNVDGIKFLTHEGGCGGTRQDAQALCGLLAGYITHPNCAGATVLSLGCQNAQVSILEEEIKKRDANFSKPLYILEQQKIGMESDLLAAAIKHTFAGLIIANQSRREPAPLSKLCIGLECGGSDGFSGISANPAIGYTSDLLVGLGGSVILSEFPELCGVEQELSDRCVQVDVAKRFSHLMKTYNARAVAVGSGFDMNPSPGNIKDGLITDAIKSAGAAKKGGTSPVTDVLDYPEKVNKPGLNLLCTPGNDVESTTAEVASGANVVLFTTGLGTPTGNPIAPVIKLASNTALYNKMRDIIDINTGTIIEGEETIEQAGERILDYVIKVASGELQISAVRHGQDDFIPWKRGVSL</sequence>
<dbReference type="Pfam" id="PF04295">
    <property type="entry name" value="GD_AH_second"/>
    <property type="match status" value="1"/>
</dbReference>
<dbReference type="CDD" id="cd11613">
    <property type="entry name" value="SAF_AH_GD"/>
    <property type="match status" value="1"/>
</dbReference>